<dbReference type="OrthoDB" id="419768at2759"/>
<name>A0A0C2I7D3_THEKT</name>
<evidence type="ECO:0000259" key="1">
    <source>
        <dbReference type="PROSITE" id="PS50004"/>
    </source>
</evidence>
<dbReference type="AlphaFoldDB" id="A0A0C2I7D3"/>
<protein>
    <recommendedName>
        <fullName evidence="1">C2 domain-containing protein</fullName>
    </recommendedName>
</protein>
<dbReference type="PROSITE" id="PS50004">
    <property type="entry name" value="C2"/>
    <property type="match status" value="1"/>
</dbReference>
<gene>
    <name evidence="2" type="ORF">RF11_05810</name>
</gene>
<reference evidence="2 3" key="1">
    <citation type="journal article" date="2014" name="Genome Biol. Evol.">
        <title>The genome of the myxosporean Thelohanellus kitauei shows adaptations to nutrient acquisition within its fish host.</title>
        <authorList>
            <person name="Yang Y."/>
            <person name="Xiong J."/>
            <person name="Zhou Z."/>
            <person name="Huo F."/>
            <person name="Miao W."/>
            <person name="Ran C."/>
            <person name="Liu Y."/>
            <person name="Zhang J."/>
            <person name="Feng J."/>
            <person name="Wang M."/>
            <person name="Wang M."/>
            <person name="Wang L."/>
            <person name="Yao B."/>
        </authorList>
    </citation>
    <scope>NUCLEOTIDE SEQUENCE [LARGE SCALE GENOMIC DNA]</scope>
    <source>
        <strain evidence="2">Wuqing</strain>
    </source>
</reference>
<dbReference type="SMART" id="SM00239">
    <property type="entry name" value="C2"/>
    <property type="match status" value="1"/>
</dbReference>
<dbReference type="Proteomes" id="UP000031668">
    <property type="component" value="Unassembled WGS sequence"/>
</dbReference>
<keyword evidence="3" id="KW-1185">Reference proteome</keyword>
<comment type="caution">
    <text evidence="2">The sequence shown here is derived from an EMBL/GenBank/DDBJ whole genome shotgun (WGS) entry which is preliminary data.</text>
</comment>
<sequence length="756" mass="87452">MRFSLSVKVNKAKKLPVSSIGHKSIDPYAENEVHRTEVVRKELNPTWNSENFGQEEDLIFETLKVRILDQNNFGSDIVIGKLSINLFYFLCNKYDRNLEGWLPIYDEFEVSSIPDSYEIERIGGLICHDVFCDGSDKQWIDYFLSYRSLNGSRSKILYKQSVNIESDRDYHIRGIGTAVKIRPSSKKGIQLFDLLKELGCNAAFDVTTKFTFNRRVMTISRFLPSNIRKRFALVIKVTLTKDELCRKVLQLPQASLQENCLEQTDESANRKTTPNIVVTTQPDVPTLSDSTDIESQNLDKFQNVSDAINNHNLNNPANVLPIQIYLSLATTEQYLFFIINHMSGQSIRQLSSSSSRANEHCKSIVFASYEIALLLARKRKPFTNAEETIKPTLKIVAGMLDDKNCDKKVIRSTYQIIRLPGEWKRSDRFETLKNLGEKNNMERRKLVSICTDEAPAMEGSKLGCLTLIEQFLEALCGKTLNLKYVMDFVVRCVNEIRSSALNRREFRQFLYDMNEEYGELRLHCEVRWLSKGRVLIYLFLSEKDELQAEREYILNDDWLNDLAFMVDIKLDGKDKLFTNLCDEVYEFKMKLRLFIRQLREGILDAFPTLKARLLETKFNVLPHQITLESLLEAFESRFDEFEKEKDNVALFTNPFLFPESKIFKLHENLQLGIFELTCNSIFQSRILQQSVKLSLDNIISFWQQLPTEQCEQSFAAMTKIKNKQRLRLTDSNLSAGLILGTTSLCPDIEKLTLKQN</sequence>
<dbReference type="PANTHER" id="PTHR45913">
    <property type="entry name" value="EPM2A-INTERACTING PROTEIN 1"/>
    <property type="match status" value="1"/>
</dbReference>
<evidence type="ECO:0000313" key="3">
    <source>
        <dbReference type="Proteomes" id="UP000031668"/>
    </source>
</evidence>
<dbReference type="Pfam" id="PF00168">
    <property type="entry name" value="C2"/>
    <property type="match status" value="1"/>
</dbReference>
<evidence type="ECO:0000313" key="2">
    <source>
        <dbReference type="EMBL" id="KII61093.1"/>
    </source>
</evidence>
<dbReference type="InterPro" id="IPR035892">
    <property type="entry name" value="C2_domain_sf"/>
</dbReference>
<dbReference type="EMBL" id="JWZT01005379">
    <property type="protein sequence ID" value="KII61093.1"/>
    <property type="molecule type" value="Genomic_DNA"/>
</dbReference>
<dbReference type="SUPFAM" id="SSF49562">
    <property type="entry name" value="C2 domain (Calcium/lipid-binding domain, CaLB)"/>
    <property type="match status" value="1"/>
</dbReference>
<feature type="domain" description="C2" evidence="1">
    <location>
        <begin position="1"/>
        <end position="102"/>
    </location>
</feature>
<dbReference type="PANTHER" id="PTHR45913:SF5">
    <property type="entry name" value="GENERAL TRANSCRIPTION FACTOR II-I REPEAT DOMAIN-CONTAINING PROTEIN 2A-LIKE PROTEIN"/>
    <property type="match status" value="1"/>
</dbReference>
<organism evidence="2 3">
    <name type="scientific">Thelohanellus kitauei</name>
    <name type="common">Myxosporean</name>
    <dbReference type="NCBI Taxonomy" id="669202"/>
    <lineage>
        <taxon>Eukaryota</taxon>
        <taxon>Metazoa</taxon>
        <taxon>Cnidaria</taxon>
        <taxon>Myxozoa</taxon>
        <taxon>Myxosporea</taxon>
        <taxon>Bivalvulida</taxon>
        <taxon>Platysporina</taxon>
        <taxon>Myxobolidae</taxon>
        <taxon>Thelohanellus</taxon>
    </lineage>
</organism>
<accession>A0A0C2I7D3</accession>
<dbReference type="Gene3D" id="2.60.40.150">
    <property type="entry name" value="C2 domain"/>
    <property type="match status" value="1"/>
</dbReference>
<proteinExistence type="predicted"/>
<dbReference type="InterPro" id="IPR000008">
    <property type="entry name" value="C2_dom"/>
</dbReference>